<dbReference type="Proteomes" id="UP000193719">
    <property type="component" value="Unassembled WGS sequence"/>
</dbReference>
<comment type="caution">
    <text evidence="1">The sequence shown here is derived from an EMBL/GenBank/DDBJ whole genome shotgun (WGS) entry which is preliminary data.</text>
</comment>
<name>A0A1Y1UYR1_9FUNG</name>
<dbReference type="OrthoDB" id="10527530at2759"/>
<dbReference type="AlphaFoldDB" id="A0A1Y1UYR1"/>
<evidence type="ECO:0000313" key="2">
    <source>
        <dbReference type="Proteomes" id="UP000193719"/>
    </source>
</evidence>
<evidence type="ECO:0000313" key="1">
    <source>
        <dbReference type="EMBL" id="ORX43436.1"/>
    </source>
</evidence>
<gene>
    <name evidence="1" type="ORF">BCR36DRAFT_373939</name>
</gene>
<organism evidence="1 2">
    <name type="scientific">Piromyces finnis</name>
    <dbReference type="NCBI Taxonomy" id="1754191"/>
    <lineage>
        <taxon>Eukaryota</taxon>
        <taxon>Fungi</taxon>
        <taxon>Fungi incertae sedis</taxon>
        <taxon>Chytridiomycota</taxon>
        <taxon>Chytridiomycota incertae sedis</taxon>
        <taxon>Neocallimastigomycetes</taxon>
        <taxon>Neocallimastigales</taxon>
        <taxon>Neocallimastigaceae</taxon>
        <taxon>Piromyces</taxon>
    </lineage>
</organism>
<reference evidence="1 2" key="1">
    <citation type="submission" date="2016-08" db="EMBL/GenBank/DDBJ databases">
        <title>Genomes of anaerobic fungi encode conserved fungal cellulosomes for biomass hydrolysis.</title>
        <authorList>
            <consortium name="DOE Joint Genome Institute"/>
            <person name="Haitjema C.H."/>
            <person name="Gilmore S.P."/>
            <person name="Henske J.K."/>
            <person name="Solomon K.V."/>
            <person name="De Groot R."/>
            <person name="Kuo A."/>
            <person name="Mondo S.J."/>
            <person name="Salamov A.A."/>
            <person name="Labutti K."/>
            <person name="Zhao Z."/>
            <person name="Chiniquy J."/>
            <person name="Barry K."/>
            <person name="Brewer H.M."/>
            <person name="Purvine S.O."/>
            <person name="Wright A.T."/>
            <person name="Boxma B."/>
            <person name="Van Alen T."/>
            <person name="Hackstein J.H."/>
            <person name="Baker S.E."/>
            <person name="Grigoriev I.V."/>
            <person name="O'Malley M.A."/>
        </authorList>
    </citation>
    <scope>NUCLEOTIDE SEQUENCE [LARGE SCALE GENOMIC DNA]</scope>
    <source>
        <strain evidence="2">finn</strain>
    </source>
</reference>
<dbReference type="EMBL" id="MCFH01000053">
    <property type="protein sequence ID" value="ORX43436.1"/>
    <property type="molecule type" value="Genomic_DNA"/>
</dbReference>
<protein>
    <submittedName>
        <fullName evidence="1">Uncharacterized protein</fullName>
    </submittedName>
</protein>
<keyword evidence="2" id="KW-1185">Reference proteome</keyword>
<proteinExistence type="predicted"/>
<sequence length="109" mass="12201">MDSNNNGENSNNPTIDNIKNVNLPIDLSKVFEIQPICSINSINSYDISKIKNFKPRNSHFSLIEEEEKKVFPFKNASEFCAGLGFYTEPGNALLSTIADMINPIDVDFV</sequence>
<reference evidence="1 2" key="2">
    <citation type="submission" date="2016-08" db="EMBL/GenBank/DDBJ databases">
        <title>Pervasive Adenine N6-methylation of Active Genes in Fungi.</title>
        <authorList>
            <consortium name="DOE Joint Genome Institute"/>
            <person name="Mondo S.J."/>
            <person name="Dannebaum R.O."/>
            <person name="Kuo R.C."/>
            <person name="Labutti K."/>
            <person name="Haridas S."/>
            <person name="Kuo A."/>
            <person name="Salamov A."/>
            <person name="Ahrendt S.R."/>
            <person name="Lipzen A."/>
            <person name="Sullivan W."/>
            <person name="Andreopoulos W.B."/>
            <person name="Clum A."/>
            <person name="Lindquist E."/>
            <person name="Daum C."/>
            <person name="Ramamoorthy G.K."/>
            <person name="Gryganskyi A."/>
            <person name="Culley D."/>
            <person name="Magnuson J.K."/>
            <person name="James T.Y."/>
            <person name="O'Malley M.A."/>
            <person name="Stajich J.E."/>
            <person name="Spatafora J.W."/>
            <person name="Visel A."/>
            <person name="Grigoriev I.V."/>
        </authorList>
    </citation>
    <scope>NUCLEOTIDE SEQUENCE [LARGE SCALE GENOMIC DNA]</scope>
    <source>
        <strain evidence="2">finn</strain>
    </source>
</reference>
<accession>A0A1Y1UYR1</accession>